<organism evidence="1 2">
    <name type="scientific">Stylosanthes scabra</name>
    <dbReference type="NCBI Taxonomy" id="79078"/>
    <lineage>
        <taxon>Eukaryota</taxon>
        <taxon>Viridiplantae</taxon>
        <taxon>Streptophyta</taxon>
        <taxon>Embryophyta</taxon>
        <taxon>Tracheophyta</taxon>
        <taxon>Spermatophyta</taxon>
        <taxon>Magnoliopsida</taxon>
        <taxon>eudicotyledons</taxon>
        <taxon>Gunneridae</taxon>
        <taxon>Pentapetalae</taxon>
        <taxon>rosids</taxon>
        <taxon>fabids</taxon>
        <taxon>Fabales</taxon>
        <taxon>Fabaceae</taxon>
        <taxon>Papilionoideae</taxon>
        <taxon>50 kb inversion clade</taxon>
        <taxon>dalbergioids sensu lato</taxon>
        <taxon>Dalbergieae</taxon>
        <taxon>Pterocarpus clade</taxon>
        <taxon>Stylosanthes</taxon>
    </lineage>
</organism>
<evidence type="ECO:0008006" key="3">
    <source>
        <dbReference type="Google" id="ProtNLM"/>
    </source>
</evidence>
<dbReference type="PANTHER" id="PTHR31852">
    <property type="entry name" value="LATE EMBRYOGENESIS ABUNDANT (LEA) HYDROXYPROLINE-RICH GLYCOPROTEIN FAMILY"/>
    <property type="match status" value="1"/>
</dbReference>
<dbReference type="Proteomes" id="UP001341840">
    <property type="component" value="Unassembled WGS sequence"/>
</dbReference>
<gene>
    <name evidence="1" type="ORF">PIB30_014694</name>
</gene>
<dbReference type="InterPro" id="IPR055301">
    <property type="entry name" value="Lea14-like_2"/>
</dbReference>
<comment type="caution">
    <text evidence="1">The sequence shown here is derived from an EMBL/GenBank/DDBJ whole genome shotgun (WGS) entry which is preliminary data.</text>
</comment>
<accession>A0ABU6U752</accession>
<sequence>MMMMAQGLPRRYQSEELITKFAVHKEQKQSSKCLVHTLACFVTLFGVCLVFASNVLRVRELKIEMKSAKMMHLSYSINSPSYASYNVTMIVSVKIINPNYGHFSYHNSSVKFLYGVISVGERGIVGSRVEGRDSKEFNVMVNARCNNKELGLSENVTNNIMNSGVMKIRSYAELDGVVEVLKIVNKRKNIVMACIMTLNFTSHSIQHFEC</sequence>
<proteinExistence type="predicted"/>
<reference evidence="1 2" key="1">
    <citation type="journal article" date="2023" name="Plants (Basel)">
        <title>Bridging the Gap: Combining Genomics and Transcriptomics Approaches to Understand Stylosanthes scabra, an Orphan Legume from the Brazilian Caatinga.</title>
        <authorList>
            <person name="Ferreira-Neto J.R.C."/>
            <person name="da Silva M.D."/>
            <person name="Binneck E."/>
            <person name="de Melo N.F."/>
            <person name="da Silva R.H."/>
            <person name="de Melo A.L.T.M."/>
            <person name="Pandolfi V."/>
            <person name="Bustamante F.O."/>
            <person name="Brasileiro-Vidal A.C."/>
            <person name="Benko-Iseppon A.M."/>
        </authorList>
    </citation>
    <scope>NUCLEOTIDE SEQUENCE [LARGE SCALE GENOMIC DNA]</scope>
    <source>
        <tissue evidence="1">Leaves</tissue>
    </source>
</reference>
<keyword evidence="2" id="KW-1185">Reference proteome</keyword>
<name>A0ABU6U752_9FABA</name>
<dbReference type="EMBL" id="JASCZI010120868">
    <property type="protein sequence ID" value="MED6156475.1"/>
    <property type="molecule type" value="Genomic_DNA"/>
</dbReference>
<evidence type="ECO:0000313" key="2">
    <source>
        <dbReference type="Proteomes" id="UP001341840"/>
    </source>
</evidence>
<protein>
    <recommendedName>
        <fullName evidence="3">Late embryogenesis abundant protein LEA-2 subgroup domain-containing protein</fullName>
    </recommendedName>
</protein>
<evidence type="ECO:0000313" key="1">
    <source>
        <dbReference type="EMBL" id="MED6156475.1"/>
    </source>
</evidence>